<keyword evidence="3" id="KW-1185">Reference proteome</keyword>
<reference evidence="2 3" key="1">
    <citation type="submission" date="2023-05" db="EMBL/GenBank/DDBJ databases">
        <title>Streptantibioticus silvisoli sp. nov., acidotolerant actinomycetes 1 from pine litter.</title>
        <authorList>
            <person name="Swiecimska M."/>
            <person name="Golinska P."/>
            <person name="Sangal V."/>
            <person name="Wachnowicz B."/>
            <person name="Goodfellow M."/>
        </authorList>
    </citation>
    <scope>NUCLEOTIDE SEQUENCE [LARGE SCALE GENOMIC DNA]</scope>
    <source>
        <strain evidence="2 3">DSM 42109</strain>
    </source>
</reference>
<dbReference type="GO" id="GO:0016787">
    <property type="term" value="F:hydrolase activity"/>
    <property type="evidence" value="ECO:0007669"/>
    <property type="project" value="UniProtKB-KW"/>
</dbReference>
<dbReference type="RefSeq" id="WP_274044496.1">
    <property type="nucleotide sequence ID" value="NZ_JANCPR020000006.1"/>
</dbReference>
<dbReference type="GO" id="GO:0004519">
    <property type="term" value="F:endonuclease activity"/>
    <property type="evidence" value="ECO:0007669"/>
    <property type="project" value="UniProtKB-KW"/>
</dbReference>
<dbReference type="Pfam" id="PF01844">
    <property type="entry name" value="HNH"/>
    <property type="match status" value="1"/>
</dbReference>
<dbReference type="PANTHER" id="PTHR33877">
    <property type="entry name" value="SLL1193 PROTEIN"/>
    <property type="match status" value="1"/>
</dbReference>
<protein>
    <submittedName>
        <fullName evidence="2">HNH endonuclease signature motif containing protein</fullName>
        <ecNumber evidence="2">3.1.-.-</ecNumber>
    </submittedName>
</protein>
<evidence type="ECO:0000313" key="2">
    <source>
        <dbReference type="EMBL" id="MDJ1131782.1"/>
    </source>
</evidence>
<dbReference type="InterPro" id="IPR003615">
    <property type="entry name" value="HNH_nuc"/>
</dbReference>
<name>A0ABT6ZRT5_9ACTN</name>
<dbReference type="CDD" id="cd00085">
    <property type="entry name" value="HNHc"/>
    <property type="match status" value="1"/>
</dbReference>
<keyword evidence="2" id="KW-0255">Endonuclease</keyword>
<organism evidence="2 3">
    <name type="scientific">Streptomyces iconiensis</name>
    <dbReference type="NCBI Taxonomy" id="1384038"/>
    <lineage>
        <taxon>Bacteria</taxon>
        <taxon>Bacillati</taxon>
        <taxon>Actinomycetota</taxon>
        <taxon>Actinomycetes</taxon>
        <taxon>Kitasatosporales</taxon>
        <taxon>Streptomycetaceae</taxon>
        <taxon>Streptomyces</taxon>
    </lineage>
</organism>
<sequence length="98" mass="10991">MSRRHRAGCVRGERGRELRRRLAARDGARCLYCALPFPRPEDATLDHFVPYSLWRTNRPANLVLACVPCNNAKGATLPYTLVVLLLAGSRRAGWGWTA</sequence>
<keyword evidence="2" id="KW-0378">Hydrolase</keyword>
<dbReference type="EMBL" id="JANCPR020000006">
    <property type="protein sequence ID" value="MDJ1131782.1"/>
    <property type="molecule type" value="Genomic_DNA"/>
</dbReference>
<comment type="caution">
    <text evidence="2">The sequence shown here is derived from an EMBL/GenBank/DDBJ whole genome shotgun (WGS) entry which is preliminary data.</text>
</comment>
<dbReference type="Proteomes" id="UP001214441">
    <property type="component" value="Unassembled WGS sequence"/>
</dbReference>
<dbReference type="SMART" id="SM00507">
    <property type="entry name" value="HNHc"/>
    <property type="match status" value="1"/>
</dbReference>
<dbReference type="EC" id="3.1.-.-" evidence="2"/>
<evidence type="ECO:0000259" key="1">
    <source>
        <dbReference type="SMART" id="SM00507"/>
    </source>
</evidence>
<accession>A0ABT6ZRT5</accession>
<keyword evidence="2" id="KW-0540">Nuclease</keyword>
<dbReference type="Gene3D" id="1.10.30.50">
    <property type="match status" value="1"/>
</dbReference>
<proteinExistence type="predicted"/>
<dbReference type="InterPro" id="IPR052892">
    <property type="entry name" value="NA-targeting_endonuclease"/>
</dbReference>
<dbReference type="InterPro" id="IPR002711">
    <property type="entry name" value="HNH"/>
</dbReference>
<feature type="domain" description="HNH nuclease" evidence="1">
    <location>
        <begin position="17"/>
        <end position="71"/>
    </location>
</feature>
<gene>
    <name evidence="2" type="ORF">NMN56_007385</name>
</gene>
<dbReference type="PANTHER" id="PTHR33877:SF1">
    <property type="entry name" value="TYPE IV METHYL-DIRECTED RESTRICTION ENZYME ECOKMCRA"/>
    <property type="match status" value="1"/>
</dbReference>
<evidence type="ECO:0000313" key="3">
    <source>
        <dbReference type="Proteomes" id="UP001214441"/>
    </source>
</evidence>